<protein>
    <recommendedName>
        <fullName evidence="1">Endonuclease/exonuclease/phosphatase domain-containing protein</fullName>
    </recommendedName>
</protein>
<evidence type="ECO:0000313" key="2">
    <source>
        <dbReference type="EMBL" id="KAH9382481.1"/>
    </source>
</evidence>
<dbReference type="OrthoDB" id="6778415at2759"/>
<organism evidence="2 3">
    <name type="scientific">Haemaphysalis longicornis</name>
    <name type="common">Bush tick</name>
    <dbReference type="NCBI Taxonomy" id="44386"/>
    <lineage>
        <taxon>Eukaryota</taxon>
        <taxon>Metazoa</taxon>
        <taxon>Ecdysozoa</taxon>
        <taxon>Arthropoda</taxon>
        <taxon>Chelicerata</taxon>
        <taxon>Arachnida</taxon>
        <taxon>Acari</taxon>
        <taxon>Parasitiformes</taxon>
        <taxon>Ixodida</taxon>
        <taxon>Ixodoidea</taxon>
        <taxon>Ixodidae</taxon>
        <taxon>Haemaphysalinae</taxon>
        <taxon>Haemaphysalis</taxon>
    </lineage>
</organism>
<evidence type="ECO:0000313" key="3">
    <source>
        <dbReference type="Proteomes" id="UP000821853"/>
    </source>
</evidence>
<dbReference type="SUPFAM" id="SSF56219">
    <property type="entry name" value="DNase I-like"/>
    <property type="match status" value="1"/>
</dbReference>
<gene>
    <name evidence="2" type="ORF">HPB48_000140</name>
</gene>
<sequence length="307" mass="35493">MADNSQSFATAPRPHQGQAPWILQWNCRTFARQKPELLIRYRTWTQPTVFLLQETRDSNLAVPGYDIYLRPTIPRRQRMSRKPVGITSMQPVAYDGNAAVLVDNRFPHVELDLQCWGTSHQEVVGVTLQLHQREVVLVSVYVRPSVRKTAQVDWSWLENLRKTRPGALFVFGDDFNTHHTHWGVRADTFHGTNLVRAMEDNNFTLINDIDCPTRISQHDRQDDTTTDLTWTNKPKSIAWELGADTWGSDHFPNFLRLRGPAGQTAKYATSVVYWDRFHETLEATLLNTIYDGNPGRSFCWKPAWKNF</sequence>
<dbReference type="Proteomes" id="UP000821853">
    <property type="component" value="Chromosome 9"/>
</dbReference>
<feature type="domain" description="Endonuclease/exonuclease/phosphatase" evidence="1">
    <location>
        <begin position="136"/>
        <end position="252"/>
    </location>
</feature>
<dbReference type="Pfam" id="PF14529">
    <property type="entry name" value="Exo_endo_phos_2"/>
    <property type="match status" value="1"/>
</dbReference>
<dbReference type="OMA" id="APWILQW"/>
<dbReference type="VEuPathDB" id="VectorBase:HLOH_062452"/>
<name>A0A9J6H602_HAELO</name>
<proteinExistence type="predicted"/>
<dbReference type="InterPro" id="IPR005135">
    <property type="entry name" value="Endo/exonuclease/phosphatase"/>
</dbReference>
<accession>A0A9J6H602</accession>
<dbReference type="InterPro" id="IPR036691">
    <property type="entry name" value="Endo/exonu/phosph_ase_sf"/>
</dbReference>
<dbReference type="Gene3D" id="3.60.10.10">
    <property type="entry name" value="Endonuclease/exonuclease/phosphatase"/>
    <property type="match status" value="1"/>
</dbReference>
<reference evidence="2 3" key="1">
    <citation type="journal article" date="2020" name="Cell">
        <title>Large-Scale Comparative Analyses of Tick Genomes Elucidate Their Genetic Diversity and Vector Capacities.</title>
        <authorList>
            <consortium name="Tick Genome and Microbiome Consortium (TIGMIC)"/>
            <person name="Jia N."/>
            <person name="Wang J."/>
            <person name="Shi W."/>
            <person name="Du L."/>
            <person name="Sun Y."/>
            <person name="Zhan W."/>
            <person name="Jiang J.F."/>
            <person name="Wang Q."/>
            <person name="Zhang B."/>
            <person name="Ji P."/>
            <person name="Bell-Sakyi L."/>
            <person name="Cui X.M."/>
            <person name="Yuan T.T."/>
            <person name="Jiang B.G."/>
            <person name="Yang W.F."/>
            <person name="Lam T.T."/>
            <person name="Chang Q.C."/>
            <person name="Ding S.J."/>
            <person name="Wang X.J."/>
            <person name="Zhu J.G."/>
            <person name="Ruan X.D."/>
            <person name="Zhao L."/>
            <person name="Wei J.T."/>
            <person name="Ye R.Z."/>
            <person name="Que T.C."/>
            <person name="Du C.H."/>
            <person name="Zhou Y.H."/>
            <person name="Cheng J.X."/>
            <person name="Dai P.F."/>
            <person name="Guo W.B."/>
            <person name="Han X.H."/>
            <person name="Huang E.J."/>
            <person name="Li L.F."/>
            <person name="Wei W."/>
            <person name="Gao Y.C."/>
            <person name="Liu J.Z."/>
            <person name="Shao H.Z."/>
            <person name="Wang X."/>
            <person name="Wang C.C."/>
            <person name="Yang T.C."/>
            <person name="Huo Q.B."/>
            <person name="Li W."/>
            <person name="Chen H.Y."/>
            <person name="Chen S.E."/>
            <person name="Zhou L.G."/>
            <person name="Ni X.B."/>
            <person name="Tian J.H."/>
            <person name="Sheng Y."/>
            <person name="Liu T."/>
            <person name="Pan Y.S."/>
            <person name="Xia L.Y."/>
            <person name="Li J."/>
            <person name="Zhao F."/>
            <person name="Cao W.C."/>
        </authorList>
    </citation>
    <scope>NUCLEOTIDE SEQUENCE [LARGE SCALE GENOMIC DNA]</scope>
    <source>
        <strain evidence="2">HaeL-2018</strain>
    </source>
</reference>
<dbReference type="EMBL" id="JABSTR010000011">
    <property type="protein sequence ID" value="KAH9382481.1"/>
    <property type="molecule type" value="Genomic_DNA"/>
</dbReference>
<evidence type="ECO:0000259" key="1">
    <source>
        <dbReference type="Pfam" id="PF14529"/>
    </source>
</evidence>
<dbReference type="AlphaFoldDB" id="A0A9J6H602"/>
<comment type="caution">
    <text evidence="2">The sequence shown here is derived from an EMBL/GenBank/DDBJ whole genome shotgun (WGS) entry which is preliminary data.</text>
</comment>
<keyword evidence="3" id="KW-1185">Reference proteome</keyword>
<dbReference type="GO" id="GO:0003824">
    <property type="term" value="F:catalytic activity"/>
    <property type="evidence" value="ECO:0007669"/>
    <property type="project" value="InterPro"/>
</dbReference>